<dbReference type="Proteomes" id="UP000831701">
    <property type="component" value="Chromosome 19"/>
</dbReference>
<evidence type="ECO:0000313" key="1">
    <source>
        <dbReference type="EMBL" id="KAI3357042.1"/>
    </source>
</evidence>
<gene>
    <name evidence="1" type="ORF">L3Q82_003685</name>
</gene>
<reference evidence="1" key="1">
    <citation type="submission" date="2022-04" db="EMBL/GenBank/DDBJ databases">
        <title>Jade perch genome.</title>
        <authorList>
            <person name="Chao B."/>
        </authorList>
    </citation>
    <scope>NUCLEOTIDE SEQUENCE</scope>
    <source>
        <strain evidence="1">CB-2022</strain>
    </source>
</reference>
<organism evidence="1 2">
    <name type="scientific">Scortum barcoo</name>
    <name type="common">barcoo grunter</name>
    <dbReference type="NCBI Taxonomy" id="214431"/>
    <lineage>
        <taxon>Eukaryota</taxon>
        <taxon>Metazoa</taxon>
        <taxon>Chordata</taxon>
        <taxon>Craniata</taxon>
        <taxon>Vertebrata</taxon>
        <taxon>Euteleostomi</taxon>
        <taxon>Actinopterygii</taxon>
        <taxon>Neopterygii</taxon>
        <taxon>Teleostei</taxon>
        <taxon>Neoteleostei</taxon>
        <taxon>Acanthomorphata</taxon>
        <taxon>Eupercaria</taxon>
        <taxon>Centrarchiformes</taxon>
        <taxon>Terapontoidei</taxon>
        <taxon>Terapontidae</taxon>
        <taxon>Scortum</taxon>
    </lineage>
</organism>
<protein>
    <submittedName>
        <fullName evidence="1">Uncharacterized protein</fullName>
    </submittedName>
</protein>
<accession>A0ACB8VMY0</accession>
<sequence>MLELWGGHSVNREYSRGLSTQPWGAPVFRVRVEDVVLPIRTAWGLPVRKFRIQSQRALLSPRSLSLVSECVWGGDQESSSKEGGGGVIWETQAMEVKGHLISAPDSLTCPDRKQRERMTELQERRRSLQALLSTRLAELRRICLQEAELTGAVSSDFPLEAGEKPPCVRRRGGTSRQGSRKCRAEEDDNQRSKPKKTLFSGALRKHSDPEHSTHTQIHTHHGKRTVHRGCHTDDMRSESSSTSDSTGLDNDDGMSQCRPLLVSAGSPVEIFCQNKTRRNSVHNRADHPETHKPLPQPPSHPPPPPPRSQDSSSSSGPSEPGPSGEGGVRVNAARHSNSSNGLLDCIVSLEEDGAAQQGVLWVNGLHGSRGTNTAGVFRSSETLTDGRTITNNGLPEGGGMGQGRGGGRGGAYSEVLLDYVWGKQQQLQRQQSQTNNRQPITSHHQLLCNGYSSQQPSGAPPTYRGHLGDQRRVKVTRTKSCGPFLPVQQSQTDTHNPPLSAIQPDPHPHLLPPRPPQLPPTQDAQLEEATRSLHKALALEGLRDWYLRNTIGSTHQNPANGKVNTGVNTKVNGAVKSQAGGGGALQSRRRTHGVIQPSTYQTERSHHHVQPHHKQTLSHSATFHGHPLHGRSVDSSLYNDFPPQKHEVPLRDLTLDQPSPGTLDQVRPGVLVCVFISEPLLIIDEGFTPAGGPSDSECCFCEDEAVSTVAPRHSYCPVIGRLSPACQHAAYLSGAAGAAEAELQTEEADSRTAHCLRCQKAFPIHLGEITGETLTTQRSAAAKKQGGANLPVGEVSPSSVNINRGTKTRDSRSPSVNRDFVLRLSRLLKLLFPRLLCPEIGLLALHSLTLITRTFLSIYVAALDGVIVKCIVQKDPQAFVLQLSKWLLVAVPATFINSTIRFLEDVLPCHVSNMDGRLSNPDQSLTEDIVMFSASVAHLYSNLTKPILDVVVTCYTLLRTAQSKGANTTWPSVIAGLVVALTAKVLRSCSPRFGKLVAEEARRKGALRYMHSRIIANSEEIAFYGGHKVVLSDICNPPPPHQVVVKRACLILMLSLGAFDSQVEMAQLQRSYMSLSSQIHQILLKRLWYVMLEQFLMKYVWSASGLVMVAVPIITATGYSRYDSDEVKQAALVMKEEELVSERTQAFTTARNLLNAGADAVERIMSSYKEVTELAGYTARVSDMLDVFEDVKDGIYRRSADRDEESTGGAAGVGEGELVAQHGQRICGHLEMRGEQVGHDQLCFASKMNKAVKEEPRVHQLIESGVFIRDTFLQVSPLSVPSTRITVSAGQVISVEKGIRCENLPIITPTGDVVVSSLNIQIQLT</sequence>
<comment type="caution">
    <text evidence="1">The sequence shown here is derived from an EMBL/GenBank/DDBJ whole genome shotgun (WGS) entry which is preliminary data.</text>
</comment>
<proteinExistence type="predicted"/>
<keyword evidence="2" id="KW-1185">Reference proteome</keyword>
<name>A0ACB8VMY0_9TELE</name>
<dbReference type="EMBL" id="CM041549">
    <property type="protein sequence ID" value="KAI3357042.1"/>
    <property type="molecule type" value="Genomic_DNA"/>
</dbReference>
<evidence type="ECO:0000313" key="2">
    <source>
        <dbReference type="Proteomes" id="UP000831701"/>
    </source>
</evidence>